<protein>
    <recommendedName>
        <fullName evidence="3">SKA complex subunit 1</fullName>
    </recommendedName>
    <alternativeName>
        <fullName evidence="4">Spindle and kinetochore-associated protein 1</fullName>
    </alternativeName>
</protein>
<evidence type="ECO:0000256" key="3">
    <source>
        <dbReference type="ARBA" id="ARBA00047182"/>
    </source>
</evidence>
<dbReference type="GO" id="GO:0072686">
    <property type="term" value="C:mitotic spindle"/>
    <property type="evidence" value="ECO:0007669"/>
    <property type="project" value="TreeGrafter"/>
</dbReference>
<evidence type="ECO:0000313" key="6">
    <source>
        <dbReference type="EMBL" id="KAJ8408611.1"/>
    </source>
</evidence>
<dbReference type="Pfam" id="PF07160">
    <property type="entry name" value="SKA1"/>
    <property type="match status" value="1"/>
</dbReference>
<dbReference type="PANTHER" id="PTHR28573">
    <property type="entry name" value="SPINDLE AND KINETOCHORE-ASSOCIATED PROTEIN 1"/>
    <property type="match status" value="1"/>
</dbReference>
<dbReference type="GO" id="GO:0031110">
    <property type="term" value="P:regulation of microtubule polymerization or depolymerization"/>
    <property type="evidence" value="ECO:0007669"/>
    <property type="project" value="TreeGrafter"/>
</dbReference>
<dbReference type="GO" id="GO:0000278">
    <property type="term" value="P:mitotic cell cycle"/>
    <property type="evidence" value="ECO:0007669"/>
    <property type="project" value="TreeGrafter"/>
</dbReference>
<dbReference type="AlphaFoldDB" id="A0AAD7WT92"/>
<dbReference type="Gene3D" id="6.10.250.1370">
    <property type="match status" value="1"/>
</dbReference>
<feature type="region of interest" description="Disordered" evidence="5">
    <location>
        <begin position="87"/>
        <end position="133"/>
    </location>
</feature>
<name>A0AAD7WT92_9TELE</name>
<accession>A0AAD7WT92</accession>
<dbReference type="Proteomes" id="UP001221898">
    <property type="component" value="Unassembled WGS sequence"/>
</dbReference>
<sequence length="256" mass="29871">MDSSELAELTEEINEKTSTIRKMLELRTVAKDQDKQNILLKIGQDISAINGLLDQFETQVCQQRDMLKYFKEIEEFFQVDLRDTQQLRDNVPPHMPKKGSQAEKEKDFSPCVSGAKDQDQAQNQNPLKKPPSNQIREMMYITAEEFESIPQYMKGRVAYNQLNAVVQNINTAVKEKYSILQKPAKSLNNVTHMLHQRFKEQDTKDTKGHFFVVEADIREFTQIKVDKRFHGMLNMLRHCHRLRQLRGGGLTRYILL</sequence>
<keyword evidence="7" id="KW-1185">Reference proteome</keyword>
<organism evidence="6 7">
    <name type="scientific">Aldrovandia affinis</name>
    <dbReference type="NCBI Taxonomy" id="143900"/>
    <lineage>
        <taxon>Eukaryota</taxon>
        <taxon>Metazoa</taxon>
        <taxon>Chordata</taxon>
        <taxon>Craniata</taxon>
        <taxon>Vertebrata</taxon>
        <taxon>Euteleostomi</taxon>
        <taxon>Actinopterygii</taxon>
        <taxon>Neopterygii</taxon>
        <taxon>Teleostei</taxon>
        <taxon>Notacanthiformes</taxon>
        <taxon>Halosauridae</taxon>
        <taxon>Aldrovandia</taxon>
    </lineage>
</organism>
<comment type="similarity">
    <text evidence="1">Belongs to the SKA1 family.</text>
</comment>
<evidence type="ECO:0000256" key="1">
    <source>
        <dbReference type="ARBA" id="ARBA00006836"/>
    </source>
</evidence>
<proteinExistence type="inferred from homology"/>
<comment type="caution">
    <text evidence="6">The sequence shown here is derived from an EMBL/GenBank/DDBJ whole genome shotgun (WGS) entry which is preliminary data.</text>
</comment>
<evidence type="ECO:0000313" key="7">
    <source>
        <dbReference type="Proteomes" id="UP001221898"/>
    </source>
</evidence>
<dbReference type="InterPro" id="IPR009829">
    <property type="entry name" value="SKA1"/>
</dbReference>
<dbReference type="FunFam" id="1.10.10.1890:FF:000002">
    <property type="entry name" value="Spindle and kinetochore-associated protein 1"/>
    <property type="match status" value="1"/>
</dbReference>
<feature type="compositionally biased region" description="Polar residues" evidence="5">
    <location>
        <begin position="120"/>
        <end position="133"/>
    </location>
</feature>
<evidence type="ECO:0000256" key="2">
    <source>
        <dbReference type="ARBA" id="ARBA00023054"/>
    </source>
</evidence>
<evidence type="ECO:0000256" key="5">
    <source>
        <dbReference type="SAM" id="MobiDB-lite"/>
    </source>
</evidence>
<dbReference type="GO" id="GO:0007059">
    <property type="term" value="P:chromosome segregation"/>
    <property type="evidence" value="ECO:0007669"/>
    <property type="project" value="InterPro"/>
</dbReference>
<dbReference type="PANTHER" id="PTHR28573:SF1">
    <property type="entry name" value="SPINDLE AND KINETOCHORE-ASSOCIATED PROTEIN 1"/>
    <property type="match status" value="1"/>
</dbReference>
<dbReference type="GO" id="GO:0005876">
    <property type="term" value="C:spindle microtubule"/>
    <property type="evidence" value="ECO:0007669"/>
    <property type="project" value="TreeGrafter"/>
</dbReference>
<dbReference type="GO" id="GO:0000940">
    <property type="term" value="C:outer kinetochore"/>
    <property type="evidence" value="ECO:0007669"/>
    <property type="project" value="TreeGrafter"/>
</dbReference>
<dbReference type="GO" id="GO:0008017">
    <property type="term" value="F:microtubule binding"/>
    <property type="evidence" value="ECO:0007669"/>
    <property type="project" value="InterPro"/>
</dbReference>
<gene>
    <name evidence="6" type="ORF">AAFF_G00252460</name>
</gene>
<dbReference type="Gene3D" id="1.10.10.1890">
    <property type="entry name" value="Ska1 microtubule binding domain-like"/>
    <property type="match status" value="1"/>
</dbReference>
<dbReference type="EMBL" id="JAINUG010000034">
    <property type="protein sequence ID" value="KAJ8408611.1"/>
    <property type="molecule type" value="Genomic_DNA"/>
</dbReference>
<reference evidence="6" key="1">
    <citation type="journal article" date="2023" name="Science">
        <title>Genome structures resolve the early diversification of teleost fishes.</title>
        <authorList>
            <person name="Parey E."/>
            <person name="Louis A."/>
            <person name="Montfort J."/>
            <person name="Bouchez O."/>
            <person name="Roques C."/>
            <person name="Iampietro C."/>
            <person name="Lluch J."/>
            <person name="Castinel A."/>
            <person name="Donnadieu C."/>
            <person name="Desvignes T."/>
            <person name="Floi Bucao C."/>
            <person name="Jouanno E."/>
            <person name="Wen M."/>
            <person name="Mejri S."/>
            <person name="Dirks R."/>
            <person name="Jansen H."/>
            <person name="Henkel C."/>
            <person name="Chen W.J."/>
            <person name="Zahm M."/>
            <person name="Cabau C."/>
            <person name="Klopp C."/>
            <person name="Thompson A.W."/>
            <person name="Robinson-Rechavi M."/>
            <person name="Braasch I."/>
            <person name="Lecointre G."/>
            <person name="Bobe J."/>
            <person name="Postlethwait J.H."/>
            <person name="Berthelot C."/>
            <person name="Roest Crollius H."/>
            <person name="Guiguen Y."/>
        </authorList>
    </citation>
    <scope>NUCLEOTIDE SEQUENCE</scope>
    <source>
        <strain evidence="6">NC1722</strain>
    </source>
</reference>
<evidence type="ECO:0000256" key="4">
    <source>
        <dbReference type="ARBA" id="ARBA00047202"/>
    </source>
</evidence>
<keyword evidence="2" id="KW-0175">Coiled coil</keyword>
<dbReference type="InterPro" id="IPR042031">
    <property type="entry name" value="SKA1_MBD_sf"/>
</dbReference>
<dbReference type="GO" id="GO:0051301">
    <property type="term" value="P:cell division"/>
    <property type="evidence" value="ECO:0007669"/>
    <property type="project" value="InterPro"/>
</dbReference>